<dbReference type="Pfam" id="PF02373">
    <property type="entry name" value="JmjC"/>
    <property type="match status" value="1"/>
</dbReference>
<feature type="compositionally biased region" description="Acidic residues" evidence="1">
    <location>
        <begin position="470"/>
        <end position="480"/>
    </location>
</feature>
<reference evidence="4" key="1">
    <citation type="submission" date="2021-03" db="EMBL/GenBank/DDBJ databases">
        <title>Chromosome level genome of the anhydrobiotic midge Polypedilum vanderplanki.</title>
        <authorList>
            <person name="Yoshida Y."/>
            <person name="Kikawada T."/>
            <person name="Gusev O."/>
        </authorList>
    </citation>
    <scope>NUCLEOTIDE SEQUENCE</scope>
    <source>
        <strain evidence="4">NIAS01</strain>
        <tissue evidence="4">Whole body or cell culture</tissue>
    </source>
</reference>
<evidence type="ECO:0000259" key="2">
    <source>
        <dbReference type="PROSITE" id="PS51183"/>
    </source>
</evidence>
<evidence type="ECO:0000313" key="5">
    <source>
        <dbReference type="Proteomes" id="UP001107558"/>
    </source>
</evidence>
<dbReference type="SMART" id="SM00545">
    <property type="entry name" value="JmjN"/>
    <property type="match status" value="1"/>
</dbReference>
<protein>
    <submittedName>
        <fullName evidence="4">Uncharacterized protein</fullName>
    </submittedName>
</protein>
<name>A0A9J6BVC4_POLVA</name>
<gene>
    <name evidence="4" type="ORF">PVAND_003286</name>
</gene>
<dbReference type="GO" id="GO:0010468">
    <property type="term" value="P:regulation of gene expression"/>
    <property type="evidence" value="ECO:0007669"/>
    <property type="project" value="TreeGrafter"/>
</dbReference>
<dbReference type="Gene3D" id="2.60.120.650">
    <property type="entry name" value="Cupin"/>
    <property type="match status" value="1"/>
</dbReference>
<organism evidence="4 5">
    <name type="scientific">Polypedilum vanderplanki</name>
    <name type="common">Sleeping chironomid midge</name>
    <dbReference type="NCBI Taxonomy" id="319348"/>
    <lineage>
        <taxon>Eukaryota</taxon>
        <taxon>Metazoa</taxon>
        <taxon>Ecdysozoa</taxon>
        <taxon>Arthropoda</taxon>
        <taxon>Hexapoda</taxon>
        <taxon>Insecta</taxon>
        <taxon>Pterygota</taxon>
        <taxon>Neoptera</taxon>
        <taxon>Endopterygota</taxon>
        <taxon>Diptera</taxon>
        <taxon>Nematocera</taxon>
        <taxon>Chironomoidea</taxon>
        <taxon>Chironomidae</taxon>
        <taxon>Chironominae</taxon>
        <taxon>Polypedilum</taxon>
        <taxon>Polypedilum</taxon>
    </lineage>
</organism>
<evidence type="ECO:0000256" key="1">
    <source>
        <dbReference type="SAM" id="MobiDB-lite"/>
    </source>
</evidence>
<dbReference type="GO" id="GO:0051864">
    <property type="term" value="F:histone H3K36 demethylase activity"/>
    <property type="evidence" value="ECO:0007669"/>
    <property type="project" value="TreeGrafter"/>
</dbReference>
<proteinExistence type="predicted"/>
<dbReference type="GO" id="GO:0000785">
    <property type="term" value="C:chromatin"/>
    <property type="evidence" value="ECO:0007669"/>
    <property type="project" value="TreeGrafter"/>
</dbReference>
<dbReference type="EMBL" id="JADBJN010000003">
    <property type="protein sequence ID" value="KAG5673222.1"/>
    <property type="molecule type" value="Genomic_DNA"/>
</dbReference>
<keyword evidence="5" id="KW-1185">Reference proteome</keyword>
<dbReference type="PROSITE" id="PS51184">
    <property type="entry name" value="JMJC"/>
    <property type="match status" value="1"/>
</dbReference>
<dbReference type="AlphaFoldDB" id="A0A9J6BVC4"/>
<feature type="compositionally biased region" description="Low complexity" evidence="1">
    <location>
        <begin position="645"/>
        <end position="657"/>
    </location>
</feature>
<dbReference type="GO" id="GO:0032454">
    <property type="term" value="F:histone H3K9 demethylase activity"/>
    <property type="evidence" value="ECO:0007669"/>
    <property type="project" value="TreeGrafter"/>
</dbReference>
<dbReference type="SMART" id="SM00558">
    <property type="entry name" value="JmjC"/>
    <property type="match status" value="1"/>
</dbReference>
<evidence type="ECO:0000313" key="4">
    <source>
        <dbReference type="EMBL" id="KAG5673222.1"/>
    </source>
</evidence>
<evidence type="ECO:0000259" key="3">
    <source>
        <dbReference type="PROSITE" id="PS51184"/>
    </source>
</evidence>
<dbReference type="SUPFAM" id="SSF51197">
    <property type="entry name" value="Clavaminate synthase-like"/>
    <property type="match status" value="1"/>
</dbReference>
<dbReference type="InterPro" id="IPR003349">
    <property type="entry name" value="JmjN"/>
</dbReference>
<dbReference type="PROSITE" id="PS51183">
    <property type="entry name" value="JMJN"/>
    <property type="match status" value="1"/>
</dbReference>
<dbReference type="Proteomes" id="UP001107558">
    <property type="component" value="Chromosome 3"/>
</dbReference>
<sequence>MMFIFHNGRKFSNPDILSSFTYNFTSLVFIRHNTKSIKLVGLQGGIMDDPTLKIQTFRPTWEEFKDFKKYIAYIESKGAHRAGLARIIPPKEYVPRRQGYNDLTKLRVTIKKPICQVVANVRPTHPGVYQQVNVPLRSMTVSDFRDLANSTKYAPPPHRSYSELEQIYWNKITSHCGIYGADVCGSITDPTCENWNINKLDTILDYVGKDYDVSIDGVNTAYLYFGMWKTTFGWHTEDMDLYSINYLHFGAPKSWFTIPPSYGRKFEKLCAALLPESYKVCHAFLRHKMTMIHPKWLDDYNIPYDRVTQEAGHIMITFPYGYHAGFNHGFNCAESTNFATERWIEYGKHAIRCRCCPDAVNISMDTFVKRFQPSIYESWMRGQDKTPHPEYRPNPSELIEPQTYNRQMSFTERNPDLNIQDILENPHVSKEIKEELRCSFLVSAEDEVLGMEADFDEREAAKRKRLFGDSSDDDASEEEDYKPKKGRGRRKKHDSDYDDDWFESKGHKFVTENGQIKKLGRPPVNNNNNTNGPRKRGRPPLNRNPDAAAVTPVKKPSPIVVKKEEKEQKVVTNVPGAKVTVIEKNERKVTVMSGLPKEVPLLQTPPVKAQSQVNASRGPTYNDAFAQFLQNSNKVKQPEPVVKSPAAAPKVNNNNNNVKKEPVKQQTSVIQHTKGNYQPQQNYVVDQNQKVKTERIPQSQVYAIQENTIVTQDGEQQKLYYTILDSTATNNHNAGYGHNFNKQYYGHQQQQNSF</sequence>
<feature type="region of interest" description="Disordered" evidence="1">
    <location>
        <begin position="466"/>
        <end position="553"/>
    </location>
</feature>
<feature type="region of interest" description="Disordered" evidence="1">
    <location>
        <begin position="644"/>
        <end position="663"/>
    </location>
</feature>
<dbReference type="PANTHER" id="PTHR10694:SF129">
    <property type="entry name" value="LYSINE-SPECIFIC DEMETHYLASE 4B-RELATED"/>
    <property type="match status" value="1"/>
</dbReference>
<feature type="compositionally biased region" description="Low complexity" evidence="1">
    <location>
        <begin position="521"/>
        <end position="532"/>
    </location>
</feature>
<dbReference type="Pfam" id="PF02375">
    <property type="entry name" value="JmjN"/>
    <property type="match status" value="1"/>
</dbReference>
<dbReference type="OrthoDB" id="9547406at2759"/>
<feature type="domain" description="JmjN" evidence="2">
    <location>
        <begin position="54"/>
        <end position="96"/>
    </location>
</feature>
<dbReference type="InterPro" id="IPR003347">
    <property type="entry name" value="JmjC_dom"/>
</dbReference>
<comment type="caution">
    <text evidence="4">The sequence shown here is derived from an EMBL/GenBank/DDBJ whole genome shotgun (WGS) entry which is preliminary data.</text>
</comment>
<feature type="domain" description="JmjC" evidence="3">
    <location>
        <begin position="189"/>
        <end position="355"/>
    </location>
</feature>
<dbReference type="GO" id="GO:0005634">
    <property type="term" value="C:nucleus"/>
    <property type="evidence" value="ECO:0007669"/>
    <property type="project" value="TreeGrafter"/>
</dbReference>
<dbReference type="PANTHER" id="PTHR10694">
    <property type="entry name" value="LYSINE-SPECIFIC DEMETHYLASE"/>
    <property type="match status" value="1"/>
</dbReference>
<accession>A0A9J6BVC4</accession>